<comment type="similarity">
    <text evidence="1">Belongs to the V-ATPase H subunit family.</text>
</comment>
<reference evidence="7" key="1">
    <citation type="journal article" date="2013" name="Proc. Natl. Acad. Sci. U.S.A.">
        <title>Genome structure and metabolic features in the red seaweed Chondrus crispus shed light on evolution of the Archaeplastida.</title>
        <authorList>
            <person name="Collen J."/>
            <person name="Porcel B."/>
            <person name="Carre W."/>
            <person name="Ball S.G."/>
            <person name="Chaparro C."/>
            <person name="Tonon T."/>
            <person name="Barbeyron T."/>
            <person name="Michel G."/>
            <person name="Noel B."/>
            <person name="Valentin K."/>
            <person name="Elias M."/>
            <person name="Artiguenave F."/>
            <person name="Arun A."/>
            <person name="Aury J.M."/>
            <person name="Barbosa-Neto J.F."/>
            <person name="Bothwell J.H."/>
            <person name="Bouget F.Y."/>
            <person name="Brillet L."/>
            <person name="Cabello-Hurtado F."/>
            <person name="Capella-Gutierrez S."/>
            <person name="Charrier B."/>
            <person name="Cladiere L."/>
            <person name="Cock J.M."/>
            <person name="Coelho S.M."/>
            <person name="Colleoni C."/>
            <person name="Czjzek M."/>
            <person name="Da Silva C."/>
            <person name="Delage L."/>
            <person name="Denoeud F."/>
            <person name="Deschamps P."/>
            <person name="Dittami S.M."/>
            <person name="Gabaldon T."/>
            <person name="Gachon C.M."/>
            <person name="Groisillier A."/>
            <person name="Herve C."/>
            <person name="Jabbari K."/>
            <person name="Katinka M."/>
            <person name="Kloareg B."/>
            <person name="Kowalczyk N."/>
            <person name="Labadie K."/>
            <person name="Leblanc C."/>
            <person name="Lopez P.J."/>
            <person name="McLachlan D.H."/>
            <person name="Meslet-Cladiere L."/>
            <person name="Moustafa A."/>
            <person name="Nehr Z."/>
            <person name="Nyvall Collen P."/>
            <person name="Panaud O."/>
            <person name="Partensky F."/>
            <person name="Poulain J."/>
            <person name="Rensing S.A."/>
            <person name="Rousvoal S."/>
            <person name="Samson G."/>
            <person name="Symeonidi A."/>
            <person name="Weissenbach J."/>
            <person name="Zambounis A."/>
            <person name="Wincker P."/>
            <person name="Boyen C."/>
        </authorList>
    </citation>
    <scope>NUCLEOTIDE SEQUENCE [LARGE SCALE GENOMIC DNA]</scope>
    <source>
        <strain evidence="7">cv. Stackhouse</strain>
    </source>
</reference>
<evidence type="ECO:0000256" key="4">
    <source>
        <dbReference type="ARBA" id="ARBA00023065"/>
    </source>
</evidence>
<dbReference type="InterPro" id="IPR038497">
    <property type="entry name" value="ATPase_V1-cplx_hsu_C_sf"/>
</dbReference>
<evidence type="ECO:0000259" key="5">
    <source>
        <dbReference type="Pfam" id="PF11698"/>
    </source>
</evidence>
<name>R7QKJ3_CHOCR</name>
<dbReference type="AlphaFoldDB" id="R7QKJ3"/>
<organism evidence="6 7">
    <name type="scientific">Chondrus crispus</name>
    <name type="common">Carrageen Irish moss</name>
    <name type="synonym">Polymorpha crispa</name>
    <dbReference type="NCBI Taxonomy" id="2769"/>
    <lineage>
        <taxon>Eukaryota</taxon>
        <taxon>Rhodophyta</taxon>
        <taxon>Florideophyceae</taxon>
        <taxon>Rhodymeniophycidae</taxon>
        <taxon>Gigartinales</taxon>
        <taxon>Gigartinaceae</taxon>
        <taxon>Chondrus</taxon>
    </lineage>
</organism>
<dbReference type="Proteomes" id="UP000012073">
    <property type="component" value="Unassembled WGS sequence"/>
</dbReference>
<dbReference type="PANTHER" id="PTHR10698:SF0">
    <property type="entry name" value="V-TYPE PROTON ATPASE SUBUNIT H"/>
    <property type="match status" value="1"/>
</dbReference>
<protein>
    <recommendedName>
        <fullName evidence="5">ATPase V1 complex subunit H C-terminal domain-containing protein</fullName>
    </recommendedName>
</protein>
<evidence type="ECO:0000313" key="6">
    <source>
        <dbReference type="EMBL" id="CDF39027.1"/>
    </source>
</evidence>
<dbReference type="GO" id="GO:0046961">
    <property type="term" value="F:proton-transporting ATPase activity, rotational mechanism"/>
    <property type="evidence" value="ECO:0007669"/>
    <property type="project" value="InterPro"/>
</dbReference>
<dbReference type="InterPro" id="IPR011987">
    <property type="entry name" value="ATPase_V1-cplx_hsu_C"/>
</dbReference>
<evidence type="ECO:0000256" key="1">
    <source>
        <dbReference type="ARBA" id="ARBA00008613"/>
    </source>
</evidence>
<accession>R7QKJ3</accession>
<keyword evidence="3" id="KW-0375">Hydrogen ion transport</keyword>
<dbReference type="GO" id="GO:0000221">
    <property type="term" value="C:vacuolar proton-transporting V-type ATPase, V1 domain"/>
    <property type="evidence" value="ECO:0007669"/>
    <property type="project" value="InterPro"/>
</dbReference>
<keyword evidence="4" id="KW-0406">Ion transport</keyword>
<dbReference type="PANTHER" id="PTHR10698">
    <property type="entry name" value="V-TYPE PROTON ATPASE SUBUNIT H"/>
    <property type="match status" value="1"/>
</dbReference>
<sequence>MLTFAQRPEVMELVLSHVLSSRLLVVLGRLLNHSSGQRLKIARVTLSSLRNMASGSTVMHTRIRRDLLAAEVPAVLRRLIRMGSGRGALLGADEDAMDDARALAELLQEERASMSTLDAYIAEVQADALHWSPIHRDARFWMVNAQRIVDDHRRVVRQLATVLIESQRQSAEAIAVACNDLSMLMRETTTGKAALLSIEGLKVSLMSLMTCHEDPTVRAATLTCVQYLITSSVRT</sequence>
<dbReference type="GeneID" id="17326641"/>
<evidence type="ECO:0000313" key="7">
    <source>
        <dbReference type="Proteomes" id="UP000012073"/>
    </source>
</evidence>
<dbReference type="Gramene" id="CDF39027">
    <property type="protein sequence ID" value="CDF39027"/>
    <property type="gene ID" value="CHC_T00006737001"/>
</dbReference>
<dbReference type="InterPro" id="IPR004908">
    <property type="entry name" value="ATPase_V1-cplx_hsu"/>
</dbReference>
<dbReference type="PhylomeDB" id="R7QKJ3"/>
<dbReference type="Gene3D" id="1.25.10.10">
    <property type="entry name" value="Leucine-rich Repeat Variant"/>
    <property type="match status" value="1"/>
</dbReference>
<dbReference type="Pfam" id="PF11698">
    <property type="entry name" value="V-ATPase_H_C"/>
    <property type="match status" value="1"/>
</dbReference>
<dbReference type="InterPro" id="IPR011989">
    <property type="entry name" value="ARM-like"/>
</dbReference>
<dbReference type="SUPFAM" id="SSF48371">
    <property type="entry name" value="ARM repeat"/>
    <property type="match status" value="1"/>
</dbReference>
<dbReference type="EMBL" id="HG001983">
    <property type="protein sequence ID" value="CDF39027.1"/>
    <property type="molecule type" value="Genomic_DNA"/>
</dbReference>
<dbReference type="InterPro" id="IPR016024">
    <property type="entry name" value="ARM-type_fold"/>
</dbReference>
<dbReference type="Gene3D" id="1.25.40.150">
    <property type="entry name" value="V-type ATPase, subunit H, C-terminal domain"/>
    <property type="match status" value="1"/>
</dbReference>
<keyword evidence="2" id="KW-0813">Transport</keyword>
<keyword evidence="7" id="KW-1185">Reference proteome</keyword>
<gene>
    <name evidence="6" type="ORF">CHC_T00006737001</name>
</gene>
<dbReference type="KEGG" id="ccp:CHC_T00006737001"/>
<evidence type="ECO:0000256" key="2">
    <source>
        <dbReference type="ARBA" id="ARBA00022448"/>
    </source>
</evidence>
<dbReference type="STRING" id="2769.R7QKJ3"/>
<dbReference type="RefSeq" id="XP_005718932.1">
    <property type="nucleotide sequence ID" value="XM_005718875.1"/>
</dbReference>
<evidence type="ECO:0000256" key="3">
    <source>
        <dbReference type="ARBA" id="ARBA00022781"/>
    </source>
</evidence>
<proteinExistence type="inferred from homology"/>
<feature type="domain" description="ATPase V1 complex subunit H C-terminal" evidence="5">
    <location>
        <begin position="114"/>
        <end position="231"/>
    </location>
</feature>
<dbReference type="OrthoDB" id="10263554at2759"/>